<reference evidence="2 3" key="1">
    <citation type="submission" date="2016-11" db="EMBL/GenBank/DDBJ databases">
        <title>Study of marine rhodopsin-containing bacteria.</title>
        <authorList>
            <person name="Yoshizawa S."/>
            <person name="Kumagai Y."/>
            <person name="Kogure K."/>
        </authorList>
    </citation>
    <scope>NUCLEOTIDE SEQUENCE [LARGE SCALE GENOMIC DNA]</scope>
    <source>
        <strain evidence="2 3">SG-29</strain>
    </source>
</reference>
<dbReference type="EMBL" id="MQWB01000001">
    <property type="protein sequence ID" value="OZC04326.1"/>
    <property type="molecule type" value="Genomic_DNA"/>
</dbReference>
<keyword evidence="1" id="KW-0732">Signal</keyword>
<sequence length="752" mass="81158">MVFSLDTLRRTALTAVPFAALLLAPLSADAQPFERVATDVGNTGLSVTNAGTLGRPGVANDPSGLPSFEYPLNSGIEHLFEAGLWVGARRPDGVVSVRTGAVTSSGGYSPGAPGFEFAQEATFQRRSSLQTSPFFSPLATSQQDFITAYSDTLALLPGTNTPLPDVQNQLGLSVQQTSYAWSFPFTEYFVIVEYEITNVSGGPLTDIWVGLWDDLVVRNVVTTTEGGGAFFNKGARGILGYPDYEGGTGALTNANPDSQYVSYAFNAGGQEESLNTYGSIAFLGAEWSDPGSAGRPAAQRFFHPNVAQQYRDLGLPEPRLNPRFWLFGGNDPDPALARPADDLERYQRMQQPYPNPAAFASDAAYENARDAFYGGGQGIGRLQTDGTIGAGNWIGLTSVGPFAALASGESVTVTFALVAALKPEQFQTVPVGREADTPEARTNLRTNVFWAQETYAGEDANYNGALDPGEDINGNGVLDRYLIPEPPSSPQLRVELEQGKAILYWTEFAEQSVDPVTGRVDFEGYRVYRSDPGDDRAGNILGDAGLIAQYDNPGNEVGFNNGLDAIRLDTPVTFEGDPNEYRYRFEAAGLLDGWQYAFAVTAFDEGDTASGLLPLESSKTTNAVRVFPGTEAGTGNKPGVFPNPYRVQAAWDGPLSTQRKLYFYNLPERAQIRVYSLAGEIVAEMDHDAQTATGDIRWFDDFSTDDRVVAGGVHAWDILSDNSLRISSGLYLFSVQDLDSGETETGKFVILR</sequence>
<keyword evidence="3" id="KW-1185">Reference proteome</keyword>
<dbReference type="InParanoid" id="A0A259U2Z3"/>
<evidence type="ECO:0000313" key="3">
    <source>
        <dbReference type="Proteomes" id="UP000216446"/>
    </source>
</evidence>
<dbReference type="AlphaFoldDB" id="A0A259U2Z3"/>
<gene>
    <name evidence="2" type="ORF">BSZ36_15890</name>
</gene>
<feature type="chain" id="PRO_5012694966" evidence="1">
    <location>
        <begin position="31"/>
        <end position="752"/>
    </location>
</feature>
<organism evidence="2 3">
    <name type="scientific">Rubricoccus marinus</name>
    <dbReference type="NCBI Taxonomy" id="716817"/>
    <lineage>
        <taxon>Bacteria</taxon>
        <taxon>Pseudomonadati</taxon>
        <taxon>Rhodothermota</taxon>
        <taxon>Rhodothermia</taxon>
        <taxon>Rhodothermales</taxon>
        <taxon>Rubricoccaceae</taxon>
        <taxon>Rubricoccus</taxon>
    </lineage>
</organism>
<proteinExistence type="predicted"/>
<feature type="signal peptide" evidence="1">
    <location>
        <begin position="1"/>
        <end position="30"/>
    </location>
</feature>
<dbReference type="Proteomes" id="UP000216446">
    <property type="component" value="Unassembled WGS sequence"/>
</dbReference>
<name>A0A259U2Z3_9BACT</name>
<evidence type="ECO:0000256" key="1">
    <source>
        <dbReference type="SAM" id="SignalP"/>
    </source>
</evidence>
<protein>
    <submittedName>
        <fullName evidence="2">Uncharacterized protein</fullName>
    </submittedName>
</protein>
<comment type="caution">
    <text evidence="2">The sequence shown here is derived from an EMBL/GenBank/DDBJ whole genome shotgun (WGS) entry which is preliminary data.</text>
</comment>
<evidence type="ECO:0000313" key="2">
    <source>
        <dbReference type="EMBL" id="OZC04326.1"/>
    </source>
</evidence>
<accession>A0A259U2Z3</accession>